<comment type="caution">
    <text evidence="1">The sequence shown here is derived from an EMBL/GenBank/DDBJ whole genome shotgun (WGS) entry which is preliminary data.</text>
</comment>
<gene>
    <name evidence="1" type="ORF">M9Y10_007014</name>
</gene>
<protein>
    <recommendedName>
        <fullName evidence="3">F5/8 type C domain-containing protein</fullName>
    </recommendedName>
</protein>
<evidence type="ECO:0000313" key="1">
    <source>
        <dbReference type="EMBL" id="KAK8871294.1"/>
    </source>
</evidence>
<dbReference type="Gene3D" id="2.60.120.260">
    <property type="entry name" value="Galactose-binding domain-like"/>
    <property type="match status" value="1"/>
</dbReference>
<evidence type="ECO:0000313" key="2">
    <source>
        <dbReference type="Proteomes" id="UP001470230"/>
    </source>
</evidence>
<accession>A0ABR2J078</accession>
<proteinExistence type="predicted"/>
<name>A0ABR2J078_9EUKA</name>
<keyword evidence="2" id="KW-1185">Reference proteome</keyword>
<dbReference type="InterPro" id="IPR008979">
    <property type="entry name" value="Galactose-bd-like_sf"/>
</dbReference>
<reference evidence="1 2" key="1">
    <citation type="submission" date="2024-04" db="EMBL/GenBank/DDBJ databases">
        <title>Tritrichomonas musculus Genome.</title>
        <authorList>
            <person name="Alves-Ferreira E."/>
            <person name="Grigg M."/>
            <person name="Lorenzi H."/>
            <person name="Galac M."/>
        </authorList>
    </citation>
    <scope>NUCLEOTIDE SEQUENCE [LARGE SCALE GENOMIC DNA]</scope>
    <source>
        <strain evidence="1 2">EAF2021</strain>
    </source>
</reference>
<dbReference type="Proteomes" id="UP001470230">
    <property type="component" value="Unassembled WGS sequence"/>
</dbReference>
<organism evidence="1 2">
    <name type="scientific">Tritrichomonas musculus</name>
    <dbReference type="NCBI Taxonomy" id="1915356"/>
    <lineage>
        <taxon>Eukaryota</taxon>
        <taxon>Metamonada</taxon>
        <taxon>Parabasalia</taxon>
        <taxon>Tritrichomonadida</taxon>
        <taxon>Tritrichomonadidae</taxon>
        <taxon>Tritrichomonas</taxon>
    </lineage>
</organism>
<sequence length="245" mass="28148">MIDSLLVNNLDQSNESKEGNTNFKIIECEYLNNNRFNGIISYIKRRTKDVVNGKNDHLRLSAGSEIPRYPLSNLLLNNGNDIKKPYYSDVTSSEEDAYIEFDFVNRKINLTSYSIRKISKKANHCYPKTWKIIGSSDHQNWELIDMQENNSQLKGSKLCGHFKCEINNKYYRYIRYIQIGNWSNQRQYNYIGLTAIEFFGSIMIQNGIKAVSQTTTALRAAALLQSAEVLAPTFDESLEEASLDP</sequence>
<evidence type="ECO:0008006" key="3">
    <source>
        <dbReference type="Google" id="ProtNLM"/>
    </source>
</evidence>
<dbReference type="SUPFAM" id="SSF49785">
    <property type="entry name" value="Galactose-binding domain-like"/>
    <property type="match status" value="1"/>
</dbReference>
<dbReference type="EMBL" id="JAPFFF010000013">
    <property type="protein sequence ID" value="KAK8871294.1"/>
    <property type="molecule type" value="Genomic_DNA"/>
</dbReference>